<evidence type="ECO:0000313" key="2">
    <source>
        <dbReference type="Proteomes" id="UP000009168"/>
    </source>
</evidence>
<dbReference type="GeneID" id="24439661"/>
<name>W7XDS3_TETTS</name>
<keyword evidence="2" id="KW-1185">Reference proteome</keyword>
<gene>
    <name evidence="1" type="ORF">TTHERM_000577118</name>
</gene>
<dbReference type="InParanoid" id="W7XDS3"/>
<dbReference type="Proteomes" id="UP000009168">
    <property type="component" value="Unassembled WGS sequence"/>
</dbReference>
<dbReference type="AlphaFoldDB" id="W7XDS3"/>
<organism evidence="1 2">
    <name type="scientific">Tetrahymena thermophila (strain SB210)</name>
    <dbReference type="NCBI Taxonomy" id="312017"/>
    <lineage>
        <taxon>Eukaryota</taxon>
        <taxon>Sar</taxon>
        <taxon>Alveolata</taxon>
        <taxon>Ciliophora</taxon>
        <taxon>Intramacronucleata</taxon>
        <taxon>Oligohymenophorea</taxon>
        <taxon>Hymenostomatida</taxon>
        <taxon>Tetrahymenina</taxon>
        <taxon>Tetrahymenidae</taxon>
        <taxon>Tetrahymena</taxon>
    </lineage>
</organism>
<dbReference type="EMBL" id="GG662798">
    <property type="protein sequence ID" value="EWS75732.1"/>
    <property type="molecule type" value="Genomic_DNA"/>
</dbReference>
<proteinExistence type="predicted"/>
<evidence type="ECO:0000313" key="1">
    <source>
        <dbReference type="EMBL" id="EWS75732.1"/>
    </source>
</evidence>
<dbReference type="RefSeq" id="XP_012651654.1">
    <property type="nucleotide sequence ID" value="XM_012796200.1"/>
</dbReference>
<accession>W7XDS3</accession>
<dbReference type="KEGG" id="tet:TTHERM_000577118"/>
<reference evidence="2" key="1">
    <citation type="journal article" date="2006" name="PLoS Biol.">
        <title>Macronuclear genome sequence of the ciliate Tetrahymena thermophila, a model eukaryote.</title>
        <authorList>
            <person name="Eisen J.A."/>
            <person name="Coyne R.S."/>
            <person name="Wu M."/>
            <person name="Wu D."/>
            <person name="Thiagarajan M."/>
            <person name="Wortman J.R."/>
            <person name="Badger J.H."/>
            <person name="Ren Q."/>
            <person name="Amedeo P."/>
            <person name="Jones K.M."/>
            <person name="Tallon L.J."/>
            <person name="Delcher A.L."/>
            <person name="Salzberg S.L."/>
            <person name="Silva J.C."/>
            <person name="Haas B.J."/>
            <person name="Majoros W.H."/>
            <person name="Farzad M."/>
            <person name="Carlton J.M."/>
            <person name="Smith R.K. Jr."/>
            <person name="Garg J."/>
            <person name="Pearlman R.E."/>
            <person name="Karrer K.M."/>
            <person name="Sun L."/>
            <person name="Manning G."/>
            <person name="Elde N.C."/>
            <person name="Turkewitz A.P."/>
            <person name="Asai D.J."/>
            <person name="Wilkes D.E."/>
            <person name="Wang Y."/>
            <person name="Cai H."/>
            <person name="Collins K."/>
            <person name="Stewart B.A."/>
            <person name="Lee S.R."/>
            <person name="Wilamowska K."/>
            <person name="Weinberg Z."/>
            <person name="Ruzzo W.L."/>
            <person name="Wloga D."/>
            <person name="Gaertig J."/>
            <person name="Frankel J."/>
            <person name="Tsao C.-C."/>
            <person name="Gorovsky M.A."/>
            <person name="Keeling P.J."/>
            <person name="Waller R.F."/>
            <person name="Patron N.J."/>
            <person name="Cherry J.M."/>
            <person name="Stover N.A."/>
            <person name="Krieger C.J."/>
            <person name="del Toro C."/>
            <person name="Ryder H.F."/>
            <person name="Williamson S.C."/>
            <person name="Barbeau R.A."/>
            <person name="Hamilton E.P."/>
            <person name="Orias E."/>
        </authorList>
    </citation>
    <scope>NUCLEOTIDE SEQUENCE [LARGE SCALE GENOMIC DNA]</scope>
    <source>
        <strain evidence="2">SB210</strain>
    </source>
</reference>
<protein>
    <submittedName>
        <fullName evidence="1">Uncharacterized protein</fullName>
    </submittedName>
</protein>
<sequence>MFKYFKNKLVVKVYFDEKQLIFIKQNIKMTSITCLIRTKIQCLNSEITISNICAKWVVRNSGCFCENCFAYTELV</sequence>